<name>A0A5N6N950_9ASTR</name>
<protein>
    <recommendedName>
        <fullName evidence="4">Dirigent protein</fullName>
    </recommendedName>
</protein>
<evidence type="ECO:0000313" key="2">
    <source>
        <dbReference type="EMBL" id="KAD4386203.1"/>
    </source>
</evidence>
<organism evidence="2 3">
    <name type="scientific">Mikania micrantha</name>
    <name type="common">bitter vine</name>
    <dbReference type="NCBI Taxonomy" id="192012"/>
    <lineage>
        <taxon>Eukaryota</taxon>
        <taxon>Viridiplantae</taxon>
        <taxon>Streptophyta</taxon>
        <taxon>Embryophyta</taxon>
        <taxon>Tracheophyta</taxon>
        <taxon>Spermatophyta</taxon>
        <taxon>Magnoliopsida</taxon>
        <taxon>eudicotyledons</taxon>
        <taxon>Gunneridae</taxon>
        <taxon>Pentapetalae</taxon>
        <taxon>asterids</taxon>
        <taxon>campanulids</taxon>
        <taxon>Asterales</taxon>
        <taxon>Asteraceae</taxon>
        <taxon>Asteroideae</taxon>
        <taxon>Heliantheae alliance</taxon>
        <taxon>Eupatorieae</taxon>
        <taxon>Mikania</taxon>
    </lineage>
</organism>
<keyword evidence="1" id="KW-0732">Signal</keyword>
<accession>A0A5N6N950</accession>
<dbReference type="EMBL" id="SZYD01000013">
    <property type="protein sequence ID" value="KAD4386203.1"/>
    <property type="molecule type" value="Genomic_DNA"/>
</dbReference>
<proteinExistence type="predicted"/>
<sequence length="119" mass="12732">MPLKPPEPLLLLQPPSRTLNHVWTLLLVNAVAVGAVVAAGDAVVPTTSSAEVEGDPLDILITHHLGTTFHPGHHNNSTNSNLPHTRIGLLHNGLATDDNGVSLLEEKRKGMNRRSCDYG</sequence>
<feature type="signal peptide" evidence="1">
    <location>
        <begin position="1"/>
        <end position="38"/>
    </location>
</feature>
<dbReference type="Proteomes" id="UP000326396">
    <property type="component" value="Linkage Group LG3"/>
</dbReference>
<evidence type="ECO:0000313" key="3">
    <source>
        <dbReference type="Proteomes" id="UP000326396"/>
    </source>
</evidence>
<keyword evidence="3" id="KW-1185">Reference proteome</keyword>
<evidence type="ECO:0008006" key="4">
    <source>
        <dbReference type="Google" id="ProtNLM"/>
    </source>
</evidence>
<reference evidence="2 3" key="1">
    <citation type="submission" date="2019-05" db="EMBL/GenBank/DDBJ databases">
        <title>Mikania micrantha, genome provides insights into the molecular mechanism of rapid growth.</title>
        <authorList>
            <person name="Liu B."/>
        </authorList>
    </citation>
    <scope>NUCLEOTIDE SEQUENCE [LARGE SCALE GENOMIC DNA]</scope>
    <source>
        <strain evidence="2">NLD-2019</strain>
        <tissue evidence="2">Leaf</tissue>
    </source>
</reference>
<gene>
    <name evidence="2" type="ORF">E3N88_26372</name>
</gene>
<feature type="chain" id="PRO_5024427031" description="Dirigent protein" evidence="1">
    <location>
        <begin position="39"/>
        <end position="119"/>
    </location>
</feature>
<dbReference type="AlphaFoldDB" id="A0A5N6N950"/>
<comment type="caution">
    <text evidence="2">The sequence shown here is derived from an EMBL/GenBank/DDBJ whole genome shotgun (WGS) entry which is preliminary data.</text>
</comment>
<evidence type="ECO:0000256" key="1">
    <source>
        <dbReference type="SAM" id="SignalP"/>
    </source>
</evidence>